<comment type="caution">
    <text evidence="1">The sequence shown here is derived from an EMBL/GenBank/DDBJ whole genome shotgun (WGS) entry which is preliminary data.</text>
</comment>
<dbReference type="EMBL" id="CASHSV030000513">
    <property type="protein sequence ID" value="CAJ2668470.1"/>
    <property type="molecule type" value="Genomic_DNA"/>
</dbReference>
<evidence type="ECO:0000313" key="2">
    <source>
        <dbReference type="Proteomes" id="UP001177021"/>
    </source>
</evidence>
<keyword evidence="2" id="KW-1185">Reference proteome</keyword>
<organism evidence="1 2">
    <name type="scientific">Trifolium pratense</name>
    <name type="common">Red clover</name>
    <dbReference type="NCBI Taxonomy" id="57577"/>
    <lineage>
        <taxon>Eukaryota</taxon>
        <taxon>Viridiplantae</taxon>
        <taxon>Streptophyta</taxon>
        <taxon>Embryophyta</taxon>
        <taxon>Tracheophyta</taxon>
        <taxon>Spermatophyta</taxon>
        <taxon>Magnoliopsida</taxon>
        <taxon>eudicotyledons</taxon>
        <taxon>Gunneridae</taxon>
        <taxon>Pentapetalae</taxon>
        <taxon>rosids</taxon>
        <taxon>fabids</taxon>
        <taxon>Fabales</taxon>
        <taxon>Fabaceae</taxon>
        <taxon>Papilionoideae</taxon>
        <taxon>50 kb inversion clade</taxon>
        <taxon>NPAAA clade</taxon>
        <taxon>Hologalegina</taxon>
        <taxon>IRL clade</taxon>
        <taxon>Trifolieae</taxon>
        <taxon>Trifolium</taxon>
    </lineage>
</organism>
<accession>A0ACB0LIL3</accession>
<name>A0ACB0LIL3_TRIPR</name>
<sequence length="873" mass="98559">MSASTSTSTNPTTKIPPFIFKNLQIVGNEMEFSESLLTLLPEKMVDFESLKANGFDVKPYFTSQGWDKYFEMLNDPIYPDLLKHFWMKAKVFTKVEAKQEEYLAIERDPSLKGKTRKEMGLLEFTSTQIRSNICGINLTFSKIHFNALLGLEKSGLILDVFEKDTTFRKDLLHRMCVDMQLKGKVKGMTDECRVLFKIIISSICPRVGGTDTISWPHRHLIYFLLTEKKVNLGDYFFERICEAIYCSKSQRRTTIVHPRLLSDLLFQGGIITNLQKFYPELVTKKVLPEVLSASFLTKMHLINSKVVQPSQEFEVRLEDRMYVDGYPLISELDAEEVIQDYLKGLQAEGFAVTREMVPKAPENMYNPRQRKSKRKADTQEVKVQPDLLAQKQIKVEQSVAKQRTKKKHEAPSEKVAEESSRAPKRKMVLNDDEDDSEETRSDEETLADRLKKKPVPASKGKTPKYVFNEAEIGIGYTKPLRTIHPNAINISSFDNSEELACSSDKSQQKDKQVPSDNPFSELEKHLSPDSLNNHSFTHETTKPTSPPKPKSPPTQPQQETSTKPSSEPQPDITPAPINSPTKQTSPRKSPEPTSEPTSSEQAPDHNPNPGAEHVSPERVHTCAPCPSEADVVIITNPAPESPKHSTIPYISPTSSFDPFGNLSNRLYDDLLRLSNIKNMFLICPFDVDVEVSAIKVRICNSLDSVGEELKAVIGKRDLEVANLMREALARVSLKRLTLFNHEEAENAKVAAILAKETADNMLFNVFKNCWVDSKLFKSLEDQKIEAERIAQEAVVLNQQEVLMLDFSEDGGSSSNKGKAPLEADVDQLSVLQQAIERQRSDHQVLETKVDKLDSKVDALNDKFDTIIAFLKKP</sequence>
<dbReference type="Proteomes" id="UP001177021">
    <property type="component" value="Unassembled WGS sequence"/>
</dbReference>
<proteinExistence type="predicted"/>
<protein>
    <submittedName>
        <fullName evidence="1">Uncharacterized protein</fullName>
    </submittedName>
</protein>
<evidence type="ECO:0000313" key="1">
    <source>
        <dbReference type="EMBL" id="CAJ2668470.1"/>
    </source>
</evidence>
<reference evidence="1" key="1">
    <citation type="submission" date="2023-10" db="EMBL/GenBank/DDBJ databases">
        <authorList>
            <person name="Rodriguez Cubillos JULIANA M."/>
            <person name="De Vega J."/>
        </authorList>
    </citation>
    <scope>NUCLEOTIDE SEQUENCE</scope>
</reference>
<gene>
    <name evidence="1" type="ORF">MILVUS5_LOCUS32848</name>
</gene>